<evidence type="ECO:0000313" key="2">
    <source>
        <dbReference type="EMBL" id="KAF3335502.1"/>
    </source>
</evidence>
<dbReference type="OrthoDB" id="783540at2759"/>
<evidence type="ECO:0000256" key="1">
    <source>
        <dbReference type="ARBA" id="ARBA00007626"/>
    </source>
</evidence>
<dbReference type="InterPro" id="IPR011990">
    <property type="entry name" value="TPR-like_helical_dom_sf"/>
</dbReference>
<name>A0A833VDQ4_9POAL</name>
<gene>
    <name evidence="2" type="ORF">FCM35_KLT20009</name>
</gene>
<keyword evidence="3" id="KW-1185">Reference proteome</keyword>
<comment type="caution">
    <text evidence="2">The sequence shown here is derived from an EMBL/GenBank/DDBJ whole genome shotgun (WGS) entry which is preliminary data.</text>
</comment>
<dbReference type="Gene3D" id="1.25.40.10">
    <property type="entry name" value="Tetratricopeptide repeat domain"/>
    <property type="match status" value="1"/>
</dbReference>
<comment type="similarity">
    <text evidence="1">Belongs to the PPR family. P subfamily.</text>
</comment>
<dbReference type="AlphaFoldDB" id="A0A833VDQ4"/>
<dbReference type="PANTHER" id="PTHR46598">
    <property type="entry name" value="BNAC05G43320D PROTEIN"/>
    <property type="match status" value="1"/>
</dbReference>
<sequence>MAFNDYKRLYGLPSQSTLNEFIVSLSYSSDLQWLNKAYETVVAVYEVQRGLLQPGALTSLSLSLVRAGVPVHASTVLRIILETGTVPSVDTLCIFFLHMVKTRVGSALGTNLFAEICNVYLRRVLLRKKSKKIDPIKPNAALFNLILDTCVKFGFTMKTKEVIELISRVGSVADLNTIILISRYYEKIGRRDELKNWKERVDLISLSPPLAHKCREFYDSLLSLHFKFDDLDSASDLMVDLYQRPKFVNSSNNGSQKLYQMRVGSRNLKFGYAFIVDILKSDDGFVLSPENEPGLVLCEKGNLLPSEKAIAKLVYGFVRQRKVSKISEFLVKIGKDTKFGDTDLSYDVISGCIEMGWLDHAHDIIEELELENFPVGAGIYKSLLTAYQEQDRFEEYNSLLKHTKNVLGPLALCGCNKRNSNLVEFLTKEVACENATVPKALVFEFNDSISFFSDAKMMDDALRTYKCMRERKISPNGLTFFHILSGFSSLKMYREITILWGEIKRSLEYGILSDLKNRDDLLECLVVNFLKGGYFERVMEVIDFMSKNGMCCDKWKYRGVFLELHRELYRNLKVSDASTEAQSKRLEHVKAFRDWAGINQRRRNLKL</sequence>
<protein>
    <submittedName>
        <fullName evidence="2">Pentatricopeptide repeat-containing protein</fullName>
    </submittedName>
</protein>
<evidence type="ECO:0000313" key="3">
    <source>
        <dbReference type="Proteomes" id="UP000623129"/>
    </source>
</evidence>
<organism evidence="2 3">
    <name type="scientific">Carex littledalei</name>
    <dbReference type="NCBI Taxonomy" id="544730"/>
    <lineage>
        <taxon>Eukaryota</taxon>
        <taxon>Viridiplantae</taxon>
        <taxon>Streptophyta</taxon>
        <taxon>Embryophyta</taxon>
        <taxon>Tracheophyta</taxon>
        <taxon>Spermatophyta</taxon>
        <taxon>Magnoliopsida</taxon>
        <taxon>Liliopsida</taxon>
        <taxon>Poales</taxon>
        <taxon>Cyperaceae</taxon>
        <taxon>Cyperoideae</taxon>
        <taxon>Cariceae</taxon>
        <taxon>Carex</taxon>
        <taxon>Carex subgen. Euthyceras</taxon>
    </lineage>
</organism>
<dbReference type="Proteomes" id="UP000623129">
    <property type="component" value="Unassembled WGS sequence"/>
</dbReference>
<dbReference type="EMBL" id="SWLB01000008">
    <property type="protein sequence ID" value="KAF3335502.1"/>
    <property type="molecule type" value="Genomic_DNA"/>
</dbReference>
<proteinExistence type="inferred from homology"/>
<accession>A0A833VDQ4</accession>
<reference evidence="2" key="1">
    <citation type="submission" date="2020-01" db="EMBL/GenBank/DDBJ databases">
        <title>Genome sequence of Kobresia littledalei, the first chromosome-level genome in the family Cyperaceae.</title>
        <authorList>
            <person name="Qu G."/>
        </authorList>
    </citation>
    <scope>NUCLEOTIDE SEQUENCE</scope>
    <source>
        <strain evidence="2">C.B.Clarke</strain>
        <tissue evidence="2">Leaf</tissue>
    </source>
</reference>
<dbReference type="PANTHER" id="PTHR46598:SF3">
    <property type="entry name" value="OS07G0495300 PROTEIN"/>
    <property type="match status" value="1"/>
</dbReference>